<dbReference type="SUPFAM" id="SSF69055">
    <property type="entry name" value="1-deoxy-D-xylulose-5-phosphate reductoisomerase, C-terminal domain"/>
    <property type="match status" value="1"/>
</dbReference>
<evidence type="ECO:0000256" key="5">
    <source>
        <dbReference type="ARBA" id="ARBA00023002"/>
    </source>
</evidence>
<dbReference type="NCBIfam" id="TIGR00243">
    <property type="entry name" value="Dxr"/>
    <property type="match status" value="1"/>
</dbReference>
<protein>
    <recommendedName>
        <fullName evidence="9">1-deoxy-D-xylulose 5-phosphate reductoisomerase</fullName>
        <shortName evidence="9">DXP reductoisomerase</shortName>
        <ecNumber evidence="9">1.1.1.267</ecNumber>
    </recommendedName>
    <alternativeName>
        <fullName evidence="9">1-deoxyxylulose-5-phosphate reductoisomerase</fullName>
    </alternativeName>
    <alternativeName>
        <fullName evidence="9">2-C-methyl-D-erythritol 4-phosphate synthase</fullName>
    </alternativeName>
</protein>
<dbReference type="FunFam" id="3.40.50.720:FF:000045">
    <property type="entry name" value="1-deoxy-D-xylulose 5-phosphate reductoisomerase"/>
    <property type="match status" value="1"/>
</dbReference>
<feature type="binding site" evidence="9">
    <location>
        <position position="210"/>
    </location>
    <ligand>
        <name>1-deoxy-D-xylulose 5-phosphate</name>
        <dbReference type="ChEBI" id="CHEBI:57792"/>
    </ligand>
</feature>
<evidence type="ECO:0000256" key="3">
    <source>
        <dbReference type="ARBA" id="ARBA00022723"/>
    </source>
</evidence>
<proteinExistence type="inferred from homology"/>
<evidence type="ECO:0000256" key="6">
    <source>
        <dbReference type="ARBA" id="ARBA00023211"/>
    </source>
</evidence>
<feature type="binding site" evidence="9">
    <location>
        <position position="168"/>
    </location>
    <ligand>
        <name>1-deoxy-D-xylulose 5-phosphate</name>
        <dbReference type="ChEBI" id="CHEBI:57792"/>
    </ligand>
</feature>
<feature type="binding site" evidence="9">
    <location>
        <position position="142"/>
    </location>
    <ligand>
        <name>Mn(2+)</name>
        <dbReference type="ChEBI" id="CHEBI:29035"/>
    </ligand>
</feature>
<dbReference type="HAMAP" id="MF_00183">
    <property type="entry name" value="DXP_reductoisom"/>
    <property type="match status" value="1"/>
</dbReference>
<keyword evidence="14" id="KW-1185">Reference proteome</keyword>
<feature type="binding site" evidence="9">
    <location>
        <position position="13"/>
    </location>
    <ligand>
        <name>NADPH</name>
        <dbReference type="ChEBI" id="CHEBI:57783"/>
    </ligand>
</feature>
<sequence>MKKIAILGATGSIGKNGLKVIDQFKDKFEIIALSANKNYKLLIEQIKKYKPKYVSIGTEEGYKAIKKEFSNIEIFIGESGLKKIGQIDEMDILLTAVSGSIGIESTIEAIKNGKRIALANKETLVAAGDIITKMDREILPVDSEHSAIFQSLKSGKNKEVENIILTASGGPFRGYTLNELKNISVEQALKHPNWKMGSKITIDSATLVNKGLEVIEAHYLFNVDYDKIKVLVHPESIVHSMVEFKDSSVIAQMGMPDMKLPIQYAFTYPDRMSNVELPKLNLGKIGKLTFEEPNLELFKGLKLAYEAGKNGNGYPIVFNMANEELVKLFLDRKIKFLEIYDYIEEVLNQFNSEKIETVEQIKHIEKITKEKLRRMINEK</sequence>
<comment type="function">
    <text evidence="9">Catalyzes the NADPH-dependent rearrangement and reduction of 1-deoxy-D-xylulose-5-phosphate (DXP) to 2-C-methyl-D-erythritol 4-phosphate (MEP).</text>
</comment>
<evidence type="ECO:0000256" key="8">
    <source>
        <dbReference type="ARBA" id="ARBA00048543"/>
    </source>
</evidence>
<comment type="catalytic activity">
    <reaction evidence="8">
        <text>2-C-methyl-D-erythritol 4-phosphate + NADP(+) = 1-deoxy-D-xylulose 5-phosphate + NADPH + H(+)</text>
        <dbReference type="Rhea" id="RHEA:13717"/>
        <dbReference type="ChEBI" id="CHEBI:15378"/>
        <dbReference type="ChEBI" id="CHEBI:57783"/>
        <dbReference type="ChEBI" id="CHEBI:57792"/>
        <dbReference type="ChEBI" id="CHEBI:58262"/>
        <dbReference type="ChEBI" id="CHEBI:58349"/>
        <dbReference type="EC" id="1.1.1.267"/>
    </reaction>
    <physiologicalReaction direction="right-to-left" evidence="8">
        <dbReference type="Rhea" id="RHEA:13719"/>
    </physiologicalReaction>
</comment>
<dbReference type="PIRSF" id="PIRSF006205">
    <property type="entry name" value="Dxp_reductismrs"/>
    <property type="match status" value="1"/>
</dbReference>
<dbReference type="AlphaFoldDB" id="A0AAU9DEC7"/>
<feature type="binding site" evidence="9">
    <location>
        <position position="122"/>
    </location>
    <ligand>
        <name>NADPH</name>
        <dbReference type="ChEBI" id="CHEBI:57783"/>
    </ligand>
</feature>
<dbReference type="Pfam" id="PF08436">
    <property type="entry name" value="DXP_redisom_C"/>
    <property type="match status" value="1"/>
</dbReference>
<feature type="domain" description="DXP reductoisomerase C-terminal" evidence="12">
    <location>
        <begin position="253"/>
        <end position="370"/>
    </location>
</feature>
<comment type="pathway">
    <text evidence="1 9">Isoprenoid biosynthesis; isopentenyl diphosphate biosynthesis via DXP pathway; isopentenyl diphosphate from 1-deoxy-D-xylulose 5-phosphate: step 1/6.</text>
</comment>
<dbReference type="Gene3D" id="1.10.1740.10">
    <property type="match status" value="1"/>
</dbReference>
<gene>
    <name evidence="9 13" type="primary">dxr</name>
    <name evidence="13" type="ORF">HLVA_02410</name>
</gene>
<evidence type="ECO:0000256" key="2">
    <source>
        <dbReference type="ARBA" id="ARBA00006825"/>
    </source>
</evidence>
<name>A0AAU9DEC7_9FUSO</name>
<dbReference type="EMBL" id="AP027059">
    <property type="protein sequence ID" value="BDU49672.1"/>
    <property type="molecule type" value="Genomic_DNA"/>
</dbReference>
<keyword evidence="7 9" id="KW-0414">Isoprene biosynthesis</keyword>
<feature type="binding site" evidence="9">
    <location>
        <position position="213"/>
    </location>
    <ligand>
        <name>Mn(2+)</name>
        <dbReference type="ChEBI" id="CHEBI:29035"/>
    </ligand>
</feature>
<keyword evidence="9" id="KW-0460">Magnesium</keyword>
<feature type="binding site" evidence="9">
    <location>
        <position position="191"/>
    </location>
    <ligand>
        <name>1-deoxy-D-xylulose 5-phosphate</name>
        <dbReference type="ChEBI" id="CHEBI:57792"/>
    </ligand>
</feature>
<evidence type="ECO:0000256" key="7">
    <source>
        <dbReference type="ARBA" id="ARBA00023229"/>
    </source>
</evidence>
<dbReference type="GO" id="GO:0030145">
    <property type="term" value="F:manganese ion binding"/>
    <property type="evidence" value="ECO:0007669"/>
    <property type="project" value="TreeGrafter"/>
</dbReference>
<dbReference type="EC" id="1.1.1.267" evidence="9"/>
<evidence type="ECO:0000256" key="4">
    <source>
        <dbReference type="ARBA" id="ARBA00022857"/>
    </source>
</evidence>
<feature type="binding site" evidence="9">
    <location>
        <position position="143"/>
    </location>
    <ligand>
        <name>1-deoxy-D-xylulose 5-phosphate</name>
        <dbReference type="ChEBI" id="CHEBI:57792"/>
    </ligand>
</feature>
<feature type="binding site" evidence="9">
    <location>
        <position position="197"/>
    </location>
    <ligand>
        <name>NADPH</name>
        <dbReference type="ChEBI" id="CHEBI:57783"/>
    </ligand>
</feature>
<dbReference type="InterPro" id="IPR026877">
    <property type="entry name" value="DXPR_C"/>
</dbReference>
<dbReference type="RefSeq" id="WP_307904618.1">
    <property type="nucleotide sequence ID" value="NZ_AP027059.1"/>
</dbReference>
<evidence type="ECO:0000313" key="14">
    <source>
        <dbReference type="Proteomes" id="UP001321582"/>
    </source>
</evidence>
<dbReference type="Pfam" id="PF13288">
    <property type="entry name" value="DXPR_C"/>
    <property type="match status" value="1"/>
</dbReference>
<keyword evidence="6 9" id="KW-0464">Manganese</keyword>
<dbReference type="Pfam" id="PF02670">
    <property type="entry name" value="DXP_reductoisom"/>
    <property type="match status" value="1"/>
</dbReference>
<feature type="binding site" evidence="9">
    <location>
        <position position="213"/>
    </location>
    <ligand>
        <name>1-deoxy-D-xylulose 5-phosphate</name>
        <dbReference type="ChEBI" id="CHEBI:57792"/>
    </ligand>
</feature>
<dbReference type="GO" id="GO:0051484">
    <property type="term" value="P:isopentenyl diphosphate biosynthetic process, methylerythritol 4-phosphate pathway involved in terpenoid biosynthetic process"/>
    <property type="evidence" value="ECO:0007669"/>
    <property type="project" value="UniProtKB-ARBA"/>
</dbReference>
<evidence type="ECO:0000256" key="9">
    <source>
        <dbReference type="HAMAP-Rule" id="MF_00183"/>
    </source>
</evidence>
<dbReference type="SUPFAM" id="SSF51735">
    <property type="entry name" value="NAD(P)-binding Rossmann-fold domains"/>
    <property type="match status" value="1"/>
</dbReference>
<dbReference type="Gene3D" id="3.40.50.720">
    <property type="entry name" value="NAD(P)-binding Rossmann-like Domain"/>
    <property type="match status" value="1"/>
</dbReference>
<evidence type="ECO:0000256" key="1">
    <source>
        <dbReference type="ARBA" id="ARBA00005094"/>
    </source>
</evidence>
<feature type="binding site" evidence="9">
    <location>
        <position position="209"/>
    </location>
    <ligand>
        <name>1-deoxy-D-xylulose 5-phosphate</name>
        <dbReference type="ChEBI" id="CHEBI:57792"/>
    </ligand>
</feature>
<feature type="binding site" evidence="9">
    <location>
        <position position="38"/>
    </location>
    <ligand>
        <name>NADPH</name>
        <dbReference type="ChEBI" id="CHEBI:57783"/>
    </ligand>
</feature>
<feature type="binding site" evidence="9">
    <location>
        <position position="144"/>
    </location>
    <ligand>
        <name>Mn(2+)</name>
        <dbReference type="ChEBI" id="CHEBI:29035"/>
    </ligand>
</feature>
<comment type="caution">
    <text evidence="9">Lacks conserved residue(s) required for the propagation of feature annotation.</text>
</comment>
<evidence type="ECO:0000313" key="13">
    <source>
        <dbReference type="EMBL" id="BDU49672.1"/>
    </source>
</evidence>
<evidence type="ECO:0000259" key="10">
    <source>
        <dbReference type="Pfam" id="PF02670"/>
    </source>
</evidence>
<feature type="binding site" evidence="9">
    <location>
        <position position="10"/>
    </location>
    <ligand>
        <name>NADPH</name>
        <dbReference type="ChEBI" id="CHEBI:57783"/>
    </ligand>
</feature>
<dbReference type="GO" id="GO:0070402">
    <property type="term" value="F:NADPH binding"/>
    <property type="evidence" value="ECO:0007669"/>
    <property type="project" value="InterPro"/>
</dbReference>
<feature type="binding site" evidence="9">
    <location>
        <position position="121"/>
    </location>
    <ligand>
        <name>1-deoxy-D-xylulose 5-phosphate</name>
        <dbReference type="ChEBI" id="CHEBI:57792"/>
    </ligand>
</feature>
<dbReference type="PANTHER" id="PTHR30525">
    <property type="entry name" value="1-DEOXY-D-XYLULOSE 5-PHOSPHATE REDUCTOISOMERASE"/>
    <property type="match status" value="1"/>
</dbReference>
<dbReference type="InterPro" id="IPR013644">
    <property type="entry name" value="DXP_reductoisomerase_C"/>
</dbReference>
<dbReference type="InterPro" id="IPR013512">
    <property type="entry name" value="DXP_reductoisomerase_N"/>
</dbReference>
<keyword evidence="3 9" id="KW-0479">Metal-binding</keyword>
<accession>A0AAU9DEC7</accession>
<feature type="binding site" evidence="9">
    <location>
        <position position="11"/>
    </location>
    <ligand>
        <name>NADPH</name>
        <dbReference type="ChEBI" id="CHEBI:57783"/>
    </ligand>
</feature>
<feature type="domain" description="1-deoxy-D-xylulose 5-phosphate reductoisomerase C-terminal" evidence="11">
    <location>
        <begin position="138"/>
        <end position="221"/>
    </location>
</feature>
<dbReference type="KEGG" id="haby:HLVA_02410"/>
<dbReference type="InterPro" id="IPR036291">
    <property type="entry name" value="NAD(P)-bd_dom_sf"/>
</dbReference>
<dbReference type="PANTHER" id="PTHR30525:SF0">
    <property type="entry name" value="1-DEOXY-D-XYLULOSE 5-PHOSPHATE REDUCTOISOMERASE, CHLOROPLASTIC"/>
    <property type="match status" value="1"/>
</dbReference>
<dbReference type="InterPro" id="IPR003821">
    <property type="entry name" value="DXP_reductoisomerase"/>
</dbReference>
<organism evidence="13 14">
    <name type="scientific">Haliovirga abyssi</name>
    <dbReference type="NCBI Taxonomy" id="2996794"/>
    <lineage>
        <taxon>Bacteria</taxon>
        <taxon>Fusobacteriati</taxon>
        <taxon>Fusobacteriota</taxon>
        <taxon>Fusobacteriia</taxon>
        <taxon>Fusobacteriales</taxon>
        <taxon>Haliovirgaceae</taxon>
        <taxon>Haliovirga</taxon>
    </lineage>
</organism>
<feature type="binding site" evidence="9">
    <location>
        <position position="37"/>
    </location>
    <ligand>
        <name>NADPH</name>
        <dbReference type="ChEBI" id="CHEBI:57783"/>
    </ligand>
</feature>
<evidence type="ECO:0000259" key="11">
    <source>
        <dbReference type="Pfam" id="PF08436"/>
    </source>
</evidence>
<dbReference type="SUPFAM" id="SSF55347">
    <property type="entry name" value="Glyceraldehyde-3-phosphate dehydrogenase-like, C-terminal domain"/>
    <property type="match status" value="1"/>
</dbReference>
<dbReference type="GO" id="GO:0030604">
    <property type="term" value="F:1-deoxy-D-xylulose-5-phosphate reductoisomerase activity"/>
    <property type="evidence" value="ECO:0007669"/>
    <property type="project" value="UniProtKB-UniRule"/>
</dbReference>
<feature type="binding site" evidence="9">
    <location>
        <position position="144"/>
    </location>
    <ligand>
        <name>1-deoxy-D-xylulose 5-phosphate</name>
        <dbReference type="ChEBI" id="CHEBI:57792"/>
    </ligand>
</feature>
<keyword evidence="4 9" id="KW-0521">NADP</keyword>
<feature type="binding site" evidence="9">
    <location>
        <position position="12"/>
    </location>
    <ligand>
        <name>NADPH</name>
        <dbReference type="ChEBI" id="CHEBI:57783"/>
    </ligand>
</feature>
<dbReference type="InterPro" id="IPR036169">
    <property type="entry name" value="DXPR_C_sf"/>
</dbReference>
<feature type="domain" description="1-deoxy-D-xylulose 5-phosphate reductoisomerase N-terminal" evidence="10">
    <location>
        <begin position="4"/>
        <end position="128"/>
    </location>
</feature>
<feature type="binding site" evidence="9">
    <location>
        <position position="120"/>
    </location>
    <ligand>
        <name>NADPH</name>
        <dbReference type="ChEBI" id="CHEBI:57783"/>
    </ligand>
</feature>
<feature type="binding site" evidence="9">
    <location>
        <position position="204"/>
    </location>
    <ligand>
        <name>1-deoxy-D-xylulose 5-phosphate</name>
        <dbReference type="ChEBI" id="CHEBI:57792"/>
    </ligand>
</feature>
<keyword evidence="5 9" id="KW-0560">Oxidoreductase</keyword>
<reference evidence="13 14" key="1">
    <citation type="submission" date="2022-11" db="EMBL/GenBank/DDBJ databases">
        <title>Haliovirga abyssi gen. nov., sp. nov., a mesophilic fermentative bacterium isolated from the Iheya North hydrothermal field and the proposal of Haliovirgaceae fam. nov.</title>
        <authorList>
            <person name="Miyazaki U."/>
            <person name="Tame A."/>
            <person name="Miyazaki J."/>
            <person name="Takai K."/>
            <person name="Sawayama S."/>
            <person name="Kitajima M."/>
            <person name="Okamoto A."/>
            <person name="Nakagawa S."/>
        </authorList>
    </citation>
    <scope>NUCLEOTIDE SEQUENCE [LARGE SCALE GENOMIC DNA]</scope>
    <source>
        <strain evidence="13 14">IC12</strain>
    </source>
</reference>
<comment type="cofactor">
    <cofactor evidence="9">
        <name>Mg(2+)</name>
        <dbReference type="ChEBI" id="CHEBI:18420"/>
    </cofactor>
    <cofactor evidence="9">
        <name>Mn(2+)</name>
        <dbReference type="ChEBI" id="CHEBI:29035"/>
    </cofactor>
</comment>
<evidence type="ECO:0000259" key="12">
    <source>
        <dbReference type="Pfam" id="PF13288"/>
    </source>
</evidence>
<dbReference type="Proteomes" id="UP001321582">
    <property type="component" value="Chromosome"/>
</dbReference>
<comment type="similarity">
    <text evidence="2 9">Belongs to the DXR family.</text>
</comment>